<evidence type="ECO:0000259" key="14">
    <source>
        <dbReference type="Pfam" id="PF21305"/>
    </source>
</evidence>
<dbReference type="InterPro" id="IPR050810">
    <property type="entry name" value="Bact_Secretion_Sys_Channel"/>
</dbReference>
<evidence type="ECO:0000259" key="13">
    <source>
        <dbReference type="Pfam" id="PF03958"/>
    </source>
</evidence>
<name>A0A7Y7WK03_9PSED</name>
<dbReference type="GO" id="GO:0015627">
    <property type="term" value="C:type II protein secretion system complex"/>
    <property type="evidence" value="ECO:0007669"/>
    <property type="project" value="InterPro"/>
</dbReference>
<dbReference type="PRINTS" id="PR00811">
    <property type="entry name" value="BCTERIALGSPD"/>
</dbReference>
<evidence type="ECO:0000256" key="9">
    <source>
        <dbReference type="ARBA" id="ARBA00023237"/>
    </source>
</evidence>
<gene>
    <name evidence="15" type="primary">gspD</name>
    <name evidence="15" type="ORF">HX829_27320</name>
</gene>
<feature type="domain" description="NolW-like" evidence="13">
    <location>
        <begin position="337"/>
        <end position="484"/>
    </location>
</feature>
<dbReference type="AlphaFoldDB" id="A0A7Y7WK03"/>
<comment type="subcellular location">
    <subcellularLocation>
        <location evidence="1 10">Cell outer membrane</location>
    </subcellularLocation>
</comment>
<dbReference type="InterPro" id="IPR013356">
    <property type="entry name" value="T2SS_GspD"/>
</dbReference>
<dbReference type="PANTHER" id="PTHR30332:SF25">
    <property type="entry name" value="SECRETIN XPSD"/>
    <property type="match status" value="1"/>
</dbReference>
<dbReference type="EMBL" id="JACAPU010000039">
    <property type="protein sequence ID" value="NWB50198.1"/>
    <property type="molecule type" value="Genomic_DNA"/>
</dbReference>
<dbReference type="InterPro" id="IPR005644">
    <property type="entry name" value="NolW-like"/>
</dbReference>
<evidence type="ECO:0000256" key="7">
    <source>
        <dbReference type="ARBA" id="ARBA00022927"/>
    </source>
</evidence>
<feature type="domain" description="Type II/III secretion system secretin-like" evidence="12">
    <location>
        <begin position="558"/>
        <end position="720"/>
    </location>
</feature>
<evidence type="ECO:0000256" key="3">
    <source>
        <dbReference type="ARBA" id="ARBA00022448"/>
    </source>
</evidence>
<keyword evidence="9" id="KW-0998">Cell outer membrane</keyword>
<evidence type="ECO:0000256" key="11">
    <source>
        <dbReference type="SAM" id="MobiDB-lite"/>
    </source>
</evidence>
<feature type="compositionally biased region" description="Low complexity" evidence="11">
    <location>
        <begin position="390"/>
        <end position="405"/>
    </location>
</feature>
<dbReference type="Pfam" id="PF21305">
    <property type="entry name" value="type_II_gspD_N0"/>
    <property type="match status" value="1"/>
</dbReference>
<evidence type="ECO:0000256" key="8">
    <source>
        <dbReference type="ARBA" id="ARBA00023136"/>
    </source>
</evidence>
<dbReference type="InterPro" id="IPR038591">
    <property type="entry name" value="NolW-like_sf"/>
</dbReference>
<dbReference type="InterPro" id="IPR001775">
    <property type="entry name" value="GspD/PilQ"/>
</dbReference>
<evidence type="ECO:0000256" key="6">
    <source>
        <dbReference type="ARBA" id="ARBA00022729"/>
    </source>
</evidence>
<keyword evidence="6" id="KW-0732">Signal</keyword>
<dbReference type="PROSITE" id="PS51257">
    <property type="entry name" value="PROKAR_LIPOPROTEIN"/>
    <property type="match status" value="1"/>
</dbReference>
<keyword evidence="8" id="KW-0472">Membrane</keyword>
<feature type="domain" description="NolW-like" evidence="13">
    <location>
        <begin position="263"/>
        <end position="328"/>
    </location>
</feature>
<dbReference type="Pfam" id="PF00263">
    <property type="entry name" value="Secretin"/>
    <property type="match status" value="1"/>
</dbReference>
<dbReference type="InterPro" id="IPR004846">
    <property type="entry name" value="T2SS/T3SS_dom"/>
</dbReference>
<comment type="similarity">
    <text evidence="2">Belongs to the bacterial secretin family. GSP D subfamily.</text>
</comment>
<dbReference type="PRINTS" id="PR01032">
    <property type="entry name" value="PHAGEIV"/>
</dbReference>
<evidence type="ECO:0000256" key="1">
    <source>
        <dbReference type="ARBA" id="ARBA00004442"/>
    </source>
</evidence>
<dbReference type="PANTHER" id="PTHR30332">
    <property type="entry name" value="PROBABLE GENERAL SECRETION PATHWAY PROTEIN D"/>
    <property type="match status" value="1"/>
</dbReference>
<evidence type="ECO:0000256" key="10">
    <source>
        <dbReference type="RuleBase" id="RU004004"/>
    </source>
</evidence>
<evidence type="ECO:0000256" key="2">
    <source>
        <dbReference type="ARBA" id="ARBA00006980"/>
    </source>
</evidence>
<proteinExistence type="inferred from homology"/>
<keyword evidence="7" id="KW-0653">Protein transport</keyword>
<dbReference type="GO" id="GO:0015628">
    <property type="term" value="P:protein secretion by the type II secretion system"/>
    <property type="evidence" value="ECO:0007669"/>
    <property type="project" value="InterPro"/>
</dbReference>
<feature type="region of interest" description="Disordered" evidence="11">
    <location>
        <begin position="381"/>
        <end position="446"/>
    </location>
</feature>
<keyword evidence="5" id="KW-0812">Transmembrane</keyword>
<keyword evidence="4" id="KW-1134">Transmembrane beta strand</keyword>
<reference evidence="15 16" key="1">
    <citation type="submission" date="2020-04" db="EMBL/GenBank/DDBJ databases">
        <title>Molecular characterization of pseudomonads from Agaricus bisporus reveal novel blotch 2 pathogens in Western Europe.</title>
        <authorList>
            <person name="Taparia T."/>
            <person name="Krijger M."/>
            <person name="Haynes E."/>
            <person name="Elpinstone J.G."/>
            <person name="Noble R."/>
            <person name="Van Der Wolf J."/>
        </authorList>
    </citation>
    <scope>NUCLEOTIDE SEQUENCE [LARGE SCALE GENOMIC DNA]</scope>
    <source>
        <strain evidence="15 16">F1001</strain>
    </source>
</reference>
<dbReference type="RefSeq" id="WP_177145465.1">
    <property type="nucleotide sequence ID" value="NZ_JACAPU010000039.1"/>
</dbReference>
<feature type="domain" description="NolW-like" evidence="13">
    <location>
        <begin position="198"/>
        <end position="255"/>
    </location>
</feature>
<evidence type="ECO:0000256" key="5">
    <source>
        <dbReference type="ARBA" id="ARBA00022692"/>
    </source>
</evidence>
<dbReference type="Pfam" id="PF03958">
    <property type="entry name" value="Secretin_N"/>
    <property type="match status" value="3"/>
</dbReference>
<dbReference type="InterPro" id="IPR049371">
    <property type="entry name" value="GspD-like_N0"/>
</dbReference>
<keyword evidence="3 10" id="KW-0813">Transport</keyword>
<protein>
    <submittedName>
        <fullName evidence="15">Type II secretion system secretin GspD</fullName>
    </submittedName>
</protein>
<organism evidence="15 16">
    <name type="scientific">Pseudomonas gingeri</name>
    <dbReference type="NCBI Taxonomy" id="117681"/>
    <lineage>
        <taxon>Bacteria</taxon>
        <taxon>Pseudomonadati</taxon>
        <taxon>Pseudomonadota</taxon>
        <taxon>Gammaproteobacteria</taxon>
        <taxon>Pseudomonadales</taxon>
        <taxon>Pseudomonadaceae</taxon>
        <taxon>Pseudomonas</taxon>
    </lineage>
</organism>
<sequence length="755" mass="80253">MIERAVYPCLLSFILLSGCIAPVNNDDLHDDQLLRDGLSGTGPDRLPLATSVAQAGMAAAPVATPTSGSQIIRGSQSLVARGGTAPKPPTASQGNDGTMFNFAGVPIQAVVNTILGDVLKENYSIGQGVTGEVTFSTSRPVDKAQAFSILETLLSWTNNAIIRQGERYLILPANQAVAGQLTPRQSIPEPGSGLTARFFVLEYISPLEMQKLLKPFARESAFLAVDTSRNVLVMAGTPDELNNYQQTINTFDVNWLKGMSIGVFGLKRANVSQLMPELERLFGPQSGTPLAGMLRFLPIERTNAIVAISPQPEYLNDVRRWIDTIDQGGGDEPQMYVYDVRNMKATDLARYLRQIYSDEAVTEEGAAQVAPGLRTVTLTSNGFGTGLGSTPGSSPGLPGSPSGQGLPPPVSSTAGTPQEKADDLQLGPPGQANAARAPVNANNPTNSVRITAQKSSNQLLVRSRPTQWAEIQSAIQRLDNPPLQVQIETRILEVGLTGSLNLGVQWYLGRLAGHSTTAGIANASGNQGALGQGGAGLGATDSLFYSFVSNNLQVALHALETNGNTRVLSAPSLVVMNNEQAQIQVGDNIPINQTTINTSTTTISTSSVQYIQTGVILDVIPRINPGGLVYMEIQQQVSDASTTVDANGNPTISTRAVSTQVAVQSGQTILLGGLIKQNESATDNSVPYLGKIPGLQWLFGNTQRQHGRSELIVLITPRVITGNSEARQVTDEYRQQLQLMKPLDARPGIGAHAKK</sequence>
<dbReference type="NCBIfam" id="TIGR02517">
    <property type="entry name" value="type_II_gspD"/>
    <property type="match status" value="1"/>
</dbReference>
<evidence type="ECO:0000259" key="12">
    <source>
        <dbReference type="Pfam" id="PF00263"/>
    </source>
</evidence>
<feature type="compositionally biased region" description="Low complexity" evidence="11">
    <location>
        <begin position="432"/>
        <end position="446"/>
    </location>
</feature>
<dbReference type="Proteomes" id="UP000582981">
    <property type="component" value="Unassembled WGS sequence"/>
</dbReference>
<feature type="domain" description="GspD-like N0" evidence="14">
    <location>
        <begin position="101"/>
        <end position="165"/>
    </location>
</feature>
<dbReference type="Gene3D" id="3.30.1370.120">
    <property type="match status" value="3"/>
</dbReference>
<accession>A0A7Y7WK03</accession>
<evidence type="ECO:0000313" key="16">
    <source>
        <dbReference type="Proteomes" id="UP000582981"/>
    </source>
</evidence>
<evidence type="ECO:0000313" key="15">
    <source>
        <dbReference type="EMBL" id="NWB50198.1"/>
    </source>
</evidence>
<dbReference type="GO" id="GO:0009279">
    <property type="term" value="C:cell outer membrane"/>
    <property type="evidence" value="ECO:0007669"/>
    <property type="project" value="UniProtKB-SubCell"/>
</dbReference>
<evidence type="ECO:0000256" key="4">
    <source>
        <dbReference type="ARBA" id="ARBA00022452"/>
    </source>
</evidence>
<comment type="caution">
    <text evidence="15">The sequence shown here is derived from an EMBL/GenBank/DDBJ whole genome shotgun (WGS) entry which is preliminary data.</text>
</comment>